<comment type="caution">
    <text evidence="2">The sequence shown here is derived from an EMBL/GenBank/DDBJ whole genome shotgun (WGS) entry which is preliminary data.</text>
</comment>
<gene>
    <name evidence="2" type="ORF">QG37_01808</name>
</gene>
<sequence>MKSNTLSRDKDAKSNADIWGGSGLTPKMGKRVPKKRSDNREDRFEKGVKNLDGYIRFGTAPPRRVPDRSEPGGDPFRKPVRPHTQPYARYRSGHSSEKHPQRKTKGGKKKWPAMY</sequence>
<feature type="compositionally biased region" description="Basic residues" evidence="1">
    <location>
        <begin position="100"/>
        <end position="115"/>
    </location>
</feature>
<name>A0A0L0P3I5_CANAR</name>
<dbReference type="Proteomes" id="UP000037122">
    <property type="component" value="Unassembled WGS sequence"/>
</dbReference>
<feature type="compositionally biased region" description="Basic and acidic residues" evidence="1">
    <location>
        <begin position="64"/>
        <end position="77"/>
    </location>
</feature>
<reference evidence="3" key="1">
    <citation type="journal article" date="2015" name="BMC Genomics">
        <title>Draft genome of a commonly misdiagnosed multidrug resistant pathogen Candida auris.</title>
        <authorList>
            <person name="Chatterjee S."/>
            <person name="Alampalli S.V."/>
            <person name="Nageshan R.K."/>
            <person name="Chettiar S.T."/>
            <person name="Joshi S."/>
            <person name="Tatu U.S."/>
        </authorList>
    </citation>
    <scope>NUCLEOTIDE SEQUENCE [LARGE SCALE GENOMIC DNA]</scope>
    <source>
        <strain evidence="3">6684</strain>
    </source>
</reference>
<dbReference type="VEuPathDB" id="FungiDB:QG37_01808"/>
<dbReference type="EMBL" id="LGST01000016">
    <property type="protein sequence ID" value="KNE00937.1"/>
    <property type="molecule type" value="Genomic_DNA"/>
</dbReference>
<accession>A0A0L0P3I5</accession>
<proteinExistence type="predicted"/>
<evidence type="ECO:0000313" key="3">
    <source>
        <dbReference type="Proteomes" id="UP000037122"/>
    </source>
</evidence>
<feature type="region of interest" description="Disordered" evidence="1">
    <location>
        <begin position="1"/>
        <end position="115"/>
    </location>
</feature>
<protein>
    <submittedName>
        <fullName evidence="2">Uncharacterized protein</fullName>
    </submittedName>
</protein>
<dbReference type="AlphaFoldDB" id="A0A0L0P3I5"/>
<evidence type="ECO:0000256" key="1">
    <source>
        <dbReference type="SAM" id="MobiDB-lite"/>
    </source>
</evidence>
<feature type="compositionally biased region" description="Basic and acidic residues" evidence="1">
    <location>
        <begin position="35"/>
        <end position="49"/>
    </location>
</feature>
<organism evidence="2 3">
    <name type="scientific">Candidozyma auris</name>
    <name type="common">Yeast</name>
    <name type="synonym">Candida auris</name>
    <dbReference type="NCBI Taxonomy" id="498019"/>
    <lineage>
        <taxon>Eukaryota</taxon>
        <taxon>Fungi</taxon>
        <taxon>Dikarya</taxon>
        <taxon>Ascomycota</taxon>
        <taxon>Saccharomycotina</taxon>
        <taxon>Pichiomycetes</taxon>
        <taxon>Metschnikowiaceae</taxon>
        <taxon>Candidozyma</taxon>
    </lineage>
</organism>
<evidence type="ECO:0000313" key="2">
    <source>
        <dbReference type="EMBL" id="KNE00937.1"/>
    </source>
</evidence>